<gene>
    <name evidence="1" type="ORF">OWV82_011615</name>
</gene>
<protein>
    <submittedName>
        <fullName evidence="1">Sugar transport protein</fullName>
    </submittedName>
</protein>
<keyword evidence="1" id="KW-0813">Transport</keyword>
<reference evidence="1 2" key="1">
    <citation type="journal article" date="2023" name="Science">
        <title>Complex scaffold remodeling in plant triterpene biosynthesis.</title>
        <authorList>
            <person name="De La Pena R."/>
            <person name="Hodgson H."/>
            <person name="Liu J.C."/>
            <person name="Stephenson M.J."/>
            <person name="Martin A.C."/>
            <person name="Owen C."/>
            <person name="Harkess A."/>
            <person name="Leebens-Mack J."/>
            <person name="Jimenez L.E."/>
            <person name="Osbourn A."/>
            <person name="Sattely E.S."/>
        </authorList>
    </citation>
    <scope>NUCLEOTIDE SEQUENCE [LARGE SCALE GENOMIC DNA]</scope>
    <source>
        <strain evidence="2">cv. JPN11</strain>
        <tissue evidence="1">Leaf</tissue>
    </source>
</reference>
<evidence type="ECO:0000313" key="1">
    <source>
        <dbReference type="EMBL" id="KAJ4716630.1"/>
    </source>
</evidence>
<name>A0ACC1XZH0_MELAZ</name>
<dbReference type="Proteomes" id="UP001164539">
    <property type="component" value="Chromosome 6"/>
</dbReference>
<accession>A0ACC1XZH0</accession>
<comment type="caution">
    <text evidence="1">The sequence shown here is derived from an EMBL/GenBank/DDBJ whole genome shotgun (WGS) entry which is preliminary data.</text>
</comment>
<evidence type="ECO:0000313" key="2">
    <source>
        <dbReference type="Proteomes" id="UP001164539"/>
    </source>
</evidence>
<dbReference type="EMBL" id="CM051399">
    <property type="protein sequence ID" value="KAJ4716630.1"/>
    <property type="molecule type" value="Genomic_DNA"/>
</dbReference>
<proteinExistence type="predicted"/>
<keyword evidence="2" id="KW-1185">Reference proteome</keyword>
<organism evidence="1 2">
    <name type="scientific">Melia azedarach</name>
    <name type="common">Chinaberry tree</name>
    <dbReference type="NCBI Taxonomy" id="155640"/>
    <lineage>
        <taxon>Eukaryota</taxon>
        <taxon>Viridiplantae</taxon>
        <taxon>Streptophyta</taxon>
        <taxon>Embryophyta</taxon>
        <taxon>Tracheophyta</taxon>
        <taxon>Spermatophyta</taxon>
        <taxon>Magnoliopsida</taxon>
        <taxon>eudicotyledons</taxon>
        <taxon>Gunneridae</taxon>
        <taxon>Pentapetalae</taxon>
        <taxon>rosids</taxon>
        <taxon>malvids</taxon>
        <taxon>Sapindales</taxon>
        <taxon>Meliaceae</taxon>
        <taxon>Melia</taxon>
    </lineage>
</organism>
<sequence>MGAKQVIVIYDEGNSHNSEGKLTAPVVIISIVVASVGLMFGYETGSYGGVKTMQPFLKKFFPRILRKLSNSNADQYCVFDSSKLQAYSSSFYIAGIFSALLAGRLTTSAGRKGALIIGGMVYLIGVSLQTVAVNLEMLVFGRILIGFGIGFASQAAPMYLVEMAPTKWRGAIATGFPLFFEIGVFTAKWINNYLIHVYPNSSNGWRIALGLSALPATVMTVLSFFIPDTPSSLIQRGKVQEALKSLNQVRSVDVDTENELKYLVTYYEAMRNASEKPYQMLLEKKYRPQLVLAMAIPAFRQLVGMHLIGNFGPLVLRSLGAGWKQVFLTSFIHGTVVILSVLVATYLIDRIGRKMLLLEAGVQIFVSLVIMGILMAVQTSQNGVTSFSVQSAVVALVIRSSINAAFSWSWGTIVWILPSEVLSLEVRAAGQGLSLAFNFAFQFLVIQTMFPMLCNFKSGVFFFYAGWSVIMTLFVIFFVPETKRIPLESMDIIWRNHWYWKRYVHGPNTLLNPEIDRQFSSSHKSVN</sequence>
<keyword evidence="1" id="KW-0762">Sugar transport</keyword>